<evidence type="ECO:0000313" key="1">
    <source>
        <dbReference type="Proteomes" id="UP000887574"/>
    </source>
</evidence>
<dbReference type="Proteomes" id="UP000887574">
    <property type="component" value="Unplaced"/>
</dbReference>
<name>A0A915EIK8_9BILA</name>
<accession>A0A915EIK8</accession>
<dbReference type="AlphaFoldDB" id="A0A915EIK8"/>
<protein>
    <submittedName>
        <fullName evidence="2">Uncharacterized protein</fullName>
    </submittedName>
</protein>
<dbReference type="WBParaSite" id="jg6278">
    <property type="protein sequence ID" value="jg6278"/>
    <property type="gene ID" value="jg6278"/>
</dbReference>
<organism evidence="1 2">
    <name type="scientific">Ditylenchus dipsaci</name>
    <dbReference type="NCBI Taxonomy" id="166011"/>
    <lineage>
        <taxon>Eukaryota</taxon>
        <taxon>Metazoa</taxon>
        <taxon>Ecdysozoa</taxon>
        <taxon>Nematoda</taxon>
        <taxon>Chromadorea</taxon>
        <taxon>Rhabditida</taxon>
        <taxon>Tylenchina</taxon>
        <taxon>Tylenchomorpha</taxon>
        <taxon>Sphaerularioidea</taxon>
        <taxon>Anguinidae</taxon>
        <taxon>Anguininae</taxon>
        <taxon>Ditylenchus</taxon>
    </lineage>
</organism>
<sequence length="163" mass="19248">MNGRIYSHPNLYFIHSLEWCYAPSTPAEVTNIIEIVQHKAYSPESIIYFVVNFKKYTTVFGDDFRSLDATQSLGRLQQNLNCLLSSFQQWFAEDKVKNSFHLLITAECKNLEFRKQNNHTKEVLEFAKVTDELKNYQHMYCAPWSYNGQCDCSEQYMLRRFSV</sequence>
<keyword evidence="1" id="KW-1185">Reference proteome</keyword>
<proteinExistence type="predicted"/>
<reference evidence="2" key="1">
    <citation type="submission" date="2022-11" db="UniProtKB">
        <authorList>
            <consortium name="WormBaseParasite"/>
        </authorList>
    </citation>
    <scope>IDENTIFICATION</scope>
</reference>
<evidence type="ECO:0000313" key="2">
    <source>
        <dbReference type="WBParaSite" id="jg6278"/>
    </source>
</evidence>